<evidence type="ECO:0000313" key="2">
    <source>
        <dbReference type="Proteomes" id="UP000253744"/>
    </source>
</evidence>
<evidence type="ECO:0000313" key="1">
    <source>
        <dbReference type="EMBL" id="AXG98960.1"/>
    </source>
</evidence>
<name>A0A345IGY8_9DEIO</name>
<protein>
    <submittedName>
        <fullName evidence="1">Uncharacterized protein</fullName>
    </submittedName>
</protein>
<gene>
    <name evidence="1" type="ORF">DVJ83_07050</name>
</gene>
<sequence length="153" mass="16508">MTQDRTLETSETEFAERYAPHAAQGTLYPQHEGSPLLEFLAGGRVLYLFDRCGPYAARPGPARVVVHGLLDPDGTEVLGPHAAAEERLTVQGVSAVTGCGQVVEASRRVWVVQARLPLVLAAFGALPPAQPGDWVTFRTLPPLHGFVVREGDR</sequence>
<proteinExistence type="predicted"/>
<dbReference type="AlphaFoldDB" id="A0A345IGY8"/>
<reference evidence="1 2" key="1">
    <citation type="submission" date="2018-07" db="EMBL/GenBank/DDBJ databases">
        <title>Complete Genome and Methylome Analysis of Deinococcus wulumuqiensis NEB 479.</title>
        <authorList>
            <person name="Fomenkov A."/>
            <person name="Luyten Y."/>
            <person name="Vincze T."/>
            <person name="Anton B.P."/>
            <person name="Clark T."/>
            <person name="Roberts R.J."/>
            <person name="Morgan R.D."/>
        </authorList>
    </citation>
    <scope>NUCLEOTIDE SEQUENCE [LARGE SCALE GENOMIC DNA]</scope>
    <source>
        <strain evidence="1 2">NEB 479</strain>
    </source>
</reference>
<dbReference type="EMBL" id="CP031158">
    <property type="protein sequence ID" value="AXG98960.1"/>
    <property type="molecule type" value="Genomic_DNA"/>
</dbReference>
<dbReference type="RefSeq" id="WP_114671875.1">
    <property type="nucleotide sequence ID" value="NZ_CALTYN010000140.1"/>
</dbReference>
<dbReference type="STRING" id="1288484.GCA_000348665_00136"/>
<dbReference type="Proteomes" id="UP000253744">
    <property type="component" value="Chromosome"/>
</dbReference>
<organism evidence="1 2">
    <name type="scientific">Deinococcus wulumuqiensis</name>
    <dbReference type="NCBI Taxonomy" id="980427"/>
    <lineage>
        <taxon>Bacteria</taxon>
        <taxon>Thermotogati</taxon>
        <taxon>Deinococcota</taxon>
        <taxon>Deinococci</taxon>
        <taxon>Deinococcales</taxon>
        <taxon>Deinococcaceae</taxon>
        <taxon>Deinococcus</taxon>
    </lineage>
</organism>
<dbReference type="KEGG" id="dwu:DVJ83_07050"/>
<accession>A0A345IGY8</accession>